<feature type="transmembrane region" description="Helical" evidence="7">
    <location>
        <begin position="418"/>
        <end position="439"/>
    </location>
</feature>
<evidence type="ECO:0000256" key="3">
    <source>
        <dbReference type="ARBA" id="ARBA00022475"/>
    </source>
</evidence>
<keyword evidence="5 7" id="KW-1133">Transmembrane helix</keyword>
<evidence type="ECO:0000256" key="1">
    <source>
        <dbReference type="ARBA" id="ARBA00004651"/>
    </source>
</evidence>
<dbReference type="Proteomes" id="UP000248330">
    <property type="component" value="Unassembled WGS sequence"/>
</dbReference>
<comment type="subcellular location">
    <subcellularLocation>
        <location evidence="1">Cell membrane</location>
        <topology evidence="1">Multi-pass membrane protein</topology>
    </subcellularLocation>
</comment>
<feature type="transmembrane region" description="Helical" evidence="7">
    <location>
        <begin position="127"/>
        <end position="146"/>
    </location>
</feature>
<feature type="transmembrane region" description="Helical" evidence="7">
    <location>
        <begin position="20"/>
        <end position="47"/>
    </location>
</feature>
<keyword evidence="3" id="KW-1003">Cell membrane</keyword>
<dbReference type="PANTHER" id="PTHR30353">
    <property type="entry name" value="INNER MEMBRANE PROTEIN DEDA-RELATED"/>
    <property type="match status" value="1"/>
</dbReference>
<feature type="transmembrane region" description="Helical" evidence="7">
    <location>
        <begin position="393"/>
        <end position="412"/>
    </location>
</feature>
<evidence type="ECO:0000256" key="2">
    <source>
        <dbReference type="ARBA" id="ARBA00010792"/>
    </source>
</evidence>
<dbReference type="GO" id="GO:0005886">
    <property type="term" value="C:plasma membrane"/>
    <property type="evidence" value="ECO:0007669"/>
    <property type="project" value="UniProtKB-SubCell"/>
</dbReference>
<dbReference type="RefSeq" id="WP_110264693.1">
    <property type="nucleotide sequence ID" value="NZ_CAKZQT010000029.1"/>
</dbReference>
<feature type="transmembrane region" description="Helical" evidence="7">
    <location>
        <begin position="179"/>
        <end position="200"/>
    </location>
</feature>
<keyword evidence="6 7" id="KW-0472">Membrane</keyword>
<reference evidence="10 11" key="1">
    <citation type="submission" date="2018-04" db="EMBL/GenBank/DDBJ databases">
        <title>Genomic Encyclopedia of Type Strains, Phase IV (KMG-IV): sequencing the most valuable type-strain genomes for metagenomic binning, comparative biology and taxonomic classification.</title>
        <authorList>
            <person name="Goeker M."/>
        </authorList>
    </citation>
    <scope>NUCLEOTIDE SEQUENCE [LARGE SCALE GENOMIC DNA]</scope>
    <source>
        <strain evidence="10 11">DSM 104150</strain>
    </source>
</reference>
<proteinExistence type="inferred from homology"/>
<feature type="transmembrane region" description="Helical" evidence="7">
    <location>
        <begin position="153"/>
        <end position="173"/>
    </location>
</feature>
<dbReference type="PANTHER" id="PTHR30353:SF15">
    <property type="entry name" value="INNER MEMBRANE PROTEIN YABI"/>
    <property type="match status" value="1"/>
</dbReference>
<feature type="transmembrane region" description="Helical" evidence="7">
    <location>
        <begin position="451"/>
        <end position="470"/>
    </location>
</feature>
<keyword evidence="11" id="KW-1185">Reference proteome</keyword>
<keyword evidence="4 7" id="KW-0812">Transmembrane</keyword>
<evidence type="ECO:0000313" key="10">
    <source>
        <dbReference type="EMBL" id="PXV69782.1"/>
    </source>
</evidence>
<feature type="transmembrane region" description="Helical" evidence="7">
    <location>
        <begin position="302"/>
        <end position="319"/>
    </location>
</feature>
<sequence>MLAALQESLAWVNAHPHWALVLLFAFAFLDALFVVGVFVPAGLALFAAGALVAFGTLDLGLTVCVAALGAVCGDGLSFWLGRHYGERLFSSALLRRYPEALANGRRFFARHGALSVAMARFLGPVRAIVPALAGAAGLRVAAFAVADLVSAVLWAFTFVLPGVAFGASLGLAAEVAGRLALLLLALTVTLALTIWLSALIGRALQRHAEAWIGAMLDWSRRHRRLGVFGAALADPTQPETPALALLGLLLFLVSGVWLWLWAGTGMHAYPSAFDAAIFQWMRDLHTPWGLALGNRLLLLGEWLVYLPLALVAFAGLAAARKRRAAAHWLAALAFGALLSAGLHTIPTVAPPHVFFGTPAPAEHLDRDLVLSTVIYAFLPILLSTGAPRPLRRLLIAGSIVVLMLTTLGRLYVGAQWASVALFLTLVGVTWAALLGLGYWRHRPERMPAARLLPPVLIAFCAGTALAWTTLRMPPDAAAAPRQTVSTDAWATRLWQALPRSRIDVSGRDRQPLNLQWAAEPAAITQALAEQGWTRPPRLSGSTALRWLAAESTIAELPILPQVHAGHHPALSLRRILDDDRAELLRLWPSGLQLDDGRPIWIGAVTALEARQRYRLLRYPVSASTALSPAQAFPAVAGLRLQPREEVWLLSFDDDGDNTAAHPASASR</sequence>
<dbReference type="InterPro" id="IPR032816">
    <property type="entry name" value="VTT_dom"/>
</dbReference>
<feature type="transmembrane region" description="Helical" evidence="7">
    <location>
        <begin position="59"/>
        <end position="80"/>
    </location>
</feature>
<evidence type="ECO:0000256" key="4">
    <source>
        <dbReference type="ARBA" id="ARBA00022692"/>
    </source>
</evidence>
<comment type="caution">
    <text evidence="10">The sequence shown here is derived from an EMBL/GenBank/DDBJ whole genome shotgun (WGS) entry which is preliminary data.</text>
</comment>
<evidence type="ECO:0000313" key="11">
    <source>
        <dbReference type="Proteomes" id="UP000248330"/>
    </source>
</evidence>
<dbReference type="InterPro" id="IPR032818">
    <property type="entry name" value="DedA-like"/>
</dbReference>
<evidence type="ECO:0000256" key="7">
    <source>
        <dbReference type="SAM" id="Phobius"/>
    </source>
</evidence>
<evidence type="ECO:0000256" key="6">
    <source>
        <dbReference type="ARBA" id="ARBA00023136"/>
    </source>
</evidence>
<comment type="similarity">
    <text evidence="2">Belongs to the DedA family.</text>
</comment>
<dbReference type="Pfam" id="PF14067">
    <property type="entry name" value="LssY_C"/>
    <property type="match status" value="1"/>
</dbReference>
<feature type="domain" description="VTT" evidence="8">
    <location>
        <begin position="40"/>
        <end position="162"/>
    </location>
</feature>
<dbReference type="AlphaFoldDB" id="A0A318ECC8"/>
<accession>A0A318ECC8</accession>
<gene>
    <name evidence="10" type="ORF">C8D93_103358</name>
</gene>
<organism evidence="10 11">
    <name type="scientific">Sinimarinibacterium flocculans</name>
    <dbReference type="NCBI Taxonomy" id="985250"/>
    <lineage>
        <taxon>Bacteria</taxon>
        <taxon>Pseudomonadati</taxon>
        <taxon>Pseudomonadota</taxon>
        <taxon>Gammaproteobacteria</taxon>
        <taxon>Nevskiales</taxon>
        <taxon>Nevskiaceae</taxon>
        <taxon>Sinimarinibacterium</taxon>
    </lineage>
</organism>
<dbReference type="EMBL" id="QICN01000003">
    <property type="protein sequence ID" value="PXV69782.1"/>
    <property type="molecule type" value="Genomic_DNA"/>
</dbReference>
<dbReference type="OrthoDB" id="9780918at2"/>
<evidence type="ECO:0000259" key="9">
    <source>
        <dbReference type="Pfam" id="PF14067"/>
    </source>
</evidence>
<evidence type="ECO:0000259" key="8">
    <source>
        <dbReference type="Pfam" id="PF09335"/>
    </source>
</evidence>
<feature type="transmembrane region" description="Helical" evidence="7">
    <location>
        <begin position="368"/>
        <end position="386"/>
    </location>
</feature>
<dbReference type="Pfam" id="PF09335">
    <property type="entry name" value="VTT_dom"/>
    <property type="match status" value="1"/>
</dbReference>
<dbReference type="InterPro" id="IPR025902">
    <property type="entry name" value="LssY-like-C_dom"/>
</dbReference>
<name>A0A318ECC8_9GAMM</name>
<evidence type="ECO:0000256" key="5">
    <source>
        <dbReference type="ARBA" id="ARBA00022989"/>
    </source>
</evidence>
<feature type="transmembrane region" description="Helical" evidence="7">
    <location>
        <begin position="326"/>
        <end position="348"/>
    </location>
</feature>
<feature type="transmembrane region" description="Helical" evidence="7">
    <location>
        <begin position="242"/>
        <end position="262"/>
    </location>
</feature>
<feature type="domain" description="LssY-like C-terminal" evidence="9">
    <location>
        <begin position="494"/>
        <end position="607"/>
    </location>
</feature>
<protein>
    <submittedName>
        <fullName evidence="10">Membrane protein DedA with SNARE-associated domain</fullName>
    </submittedName>
</protein>